<feature type="DNA-binding region" description="OmpR/PhoB-type" evidence="7">
    <location>
        <begin position="138"/>
        <end position="235"/>
    </location>
</feature>
<comment type="caution">
    <text evidence="10">The sequence shown here is derived from an EMBL/GenBank/DDBJ whole genome shotgun (WGS) entry which is preliminary data.</text>
</comment>
<evidence type="ECO:0000256" key="4">
    <source>
        <dbReference type="ARBA" id="ARBA00023125"/>
    </source>
</evidence>
<keyword evidence="4 7" id="KW-0238">DNA-binding</keyword>
<dbReference type="EMBL" id="ALWO02000021">
    <property type="protein sequence ID" value="EOZ98919.1"/>
    <property type="molecule type" value="Genomic_DNA"/>
</dbReference>
<dbReference type="PROSITE" id="PS50110">
    <property type="entry name" value="RESPONSE_REGULATORY"/>
    <property type="match status" value="1"/>
</dbReference>
<dbReference type="STRING" id="1189612.A33Q_0902"/>
<dbReference type="RefSeq" id="WP_009035912.1">
    <property type="nucleotide sequence ID" value="NZ_ALWO02000021.1"/>
</dbReference>
<dbReference type="SUPFAM" id="SSF46894">
    <property type="entry name" value="C-terminal effector domain of the bipartite response regulators"/>
    <property type="match status" value="1"/>
</dbReference>
<name>S2DIP6_INDAL</name>
<dbReference type="Gene3D" id="3.40.50.2300">
    <property type="match status" value="1"/>
</dbReference>
<dbReference type="InterPro" id="IPR036388">
    <property type="entry name" value="WH-like_DNA-bd_sf"/>
</dbReference>
<sequence length="243" mass="28319">MDNLSDQNPPEIKKKILIAEDDEEMAYMMQNALKDLGYEVKVVYDGAAAIHEYTINPPDLIILDIIMEKTSGLEVAAHIRSNDRLTPIFLHSAKTSVEDVLEGLSIGVDDYLRKPTNIEELKLKVRNFLKKPQPKYDQGWYRLGDLEINFYESKVRCKDKERSLQQMRKEVLWELYTNMHRVYPTRKMINKIWGAYNDQNEGNLRVVISKLKDVLKMDPKCQIVNLRAKGYRLITVSKQKELS</sequence>
<dbReference type="GO" id="GO:0000976">
    <property type="term" value="F:transcription cis-regulatory region binding"/>
    <property type="evidence" value="ECO:0007669"/>
    <property type="project" value="TreeGrafter"/>
</dbReference>
<dbReference type="CDD" id="cd17574">
    <property type="entry name" value="REC_OmpR"/>
    <property type="match status" value="1"/>
</dbReference>
<keyword evidence="5" id="KW-0804">Transcription</keyword>
<accession>S2DIP6</accession>
<gene>
    <name evidence="10" type="ORF">A33Q_0902</name>
</gene>
<evidence type="ECO:0000256" key="5">
    <source>
        <dbReference type="ARBA" id="ARBA00023163"/>
    </source>
</evidence>
<evidence type="ECO:0000259" key="9">
    <source>
        <dbReference type="PROSITE" id="PS51755"/>
    </source>
</evidence>
<dbReference type="PROSITE" id="PS51755">
    <property type="entry name" value="OMPR_PHOB"/>
    <property type="match status" value="1"/>
</dbReference>
<dbReference type="SUPFAM" id="SSF52172">
    <property type="entry name" value="CheY-like"/>
    <property type="match status" value="1"/>
</dbReference>
<evidence type="ECO:0000259" key="8">
    <source>
        <dbReference type="PROSITE" id="PS50110"/>
    </source>
</evidence>
<dbReference type="GO" id="GO:0032993">
    <property type="term" value="C:protein-DNA complex"/>
    <property type="evidence" value="ECO:0007669"/>
    <property type="project" value="TreeGrafter"/>
</dbReference>
<reference evidence="10 11" key="1">
    <citation type="journal article" date="2013" name="Genome Announc.">
        <title>Draft Genome Sequence of Indibacter alkaliphilus Strain LW1T, Isolated from Lonar Lake, a Haloalkaline Lake in the Buldana District of Maharashtra, India.</title>
        <authorList>
            <person name="Singh A."/>
            <person name="Kumar Jangir P."/>
            <person name="Sharma R."/>
            <person name="Singh A."/>
            <person name="Kumar Pinnaka A."/>
            <person name="Shivaji S."/>
        </authorList>
    </citation>
    <scope>NUCLEOTIDE SEQUENCE [LARGE SCALE GENOMIC DNA]</scope>
    <source>
        <strain evidence="11">CCUG 57479 / KCTC 22604 / LW1</strain>
    </source>
</reference>
<evidence type="ECO:0000256" key="3">
    <source>
        <dbReference type="ARBA" id="ARBA00023015"/>
    </source>
</evidence>
<evidence type="ECO:0000313" key="11">
    <source>
        <dbReference type="Proteomes" id="UP000006073"/>
    </source>
</evidence>
<dbReference type="Pfam" id="PF00486">
    <property type="entry name" value="Trans_reg_C"/>
    <property type="match status" value="1"/>
</dbReference>
<evidence type="ECO:0000256" key="7">
    <source>
        <dbReference type="PROSITE-ProRule" id="PRU01091"/>
    </source>
</evidence>
<dbReference type="AlphaFoldDB" id="S2DIP6"/>
<dbReference type="Pfam" id="PF00072">
    <property type="entry name" value="Response_reg"/>
    <property type="match status" value="1"/>
</dbReference>
<dbReference type="InterPro" id="IPR016032">
    <property type="entry name" value="Sig_transdc_resp-reg_C-effctor"/>
</dbReference>
<keyword evidence="3" id="KW-0805">Transcription regulation</keyword>
<protein>
    <submittedName>
        <fullName evidence="10">Transcriptional regulatory protein rprY</fullName>
    </submittedName>
</protein>
<dbReference type="SMART" id="SM00448">
    <property type="entry name" value="REC"/>
    <property type="match status" value="1"/>
</dbReference>
<keyword evidence="1 6" id="KW-0597">Phosphoprotein</keyword>
<dbReference type="PANTHER" id="PTHR48111:SF1">
    <property type="entry name" value="TWO-COMPONENT RESPONSE REGULATOR ORR33"/>
    <property type="match status" value="1"/>
</dbReference>
<dbReference type="InterPro" id="IPR039420">
    <property type="entry name" value="WalR-like"/>
</dbReference>
<feature type="domain" description="Response regulatory" evidence="8">
    <location>
        <begin position="15"/>
        <end position="129"/>
    </location>
</feature>
<proteinExistence type="predicted"/>
<dbReference type="GO" id="GO:0006355">
    <property type="term" value="P:regulation of DNA-templated transcription"/>
    <property type="evidence" value="ECO:0007669"/>
    <property type="project" value="InterPro"/>
</dbReference>
<dbReference type="InterPro" id="IPR001789">
    <property type="entry name" value="Sig_transdc_resp-reg_receiver"/>
</dbReference>
<evidence type="ECO:0000256" key="6">
    <source>
        <dbReference type="PROSITE-ProRule" id="PRU00169"/>
    </source>
</evidence>
<feature type="modified residue" description="4-aspartylphosphate" evidence="6">
    <location>
        <position position="64"/>
    </location>
</feature>
<dbReference type="PANTHER" id="PTHR48111">
    <property type="entry name" value="REGULATOR OF RPOS"/>
    <property type="match status" value="1"/>
</dbReference>
<dbReference type="OrthoDB" id="9790442at2"/>
<evidence type="ECO:0000313" key="10">
    <source>
        <dbReference type="EMBL" id="EOZ98919.1"/>
    </source>
</evidence>
<evidence type="ECO:0000256" key="2">
    <source>
        <dbReference type="ARBA" id="ARBA00023012"/>
    </source>
</evidence>
<feature type="domain" description="OmpR/PhoB-type" evidence="9">
    <location>
        <begin position="138"/>
        <end position="235"/>
    </location>
</feature>
<dbReference type="Proteomes" id="UP000006073">
    <property type="component" value="Unassembled WGS sequence"/>
</dbReference>
<dbReference type="eggNOG" id="COG0745">
    <property type="taxonomic scope" value="Bacteria"/>
</dbReference>
<dbReference type="GO" id="GO:0000156">
    <property type="term" value="F:phosphorelay response regulator activity"/>
    <property type="evidence" value="ECO:0007669"/>
    <property type="project" value="TreeGrafter"/>
</dbReference>
<evidence type="ECO:0000256" key="1">
    <source>
        <dbReference type="ARBA" id="ARBA00022553"/>
    </source>
</evidence>
<keyword evidence="2" id="KW-0902">Two-component regulatory system</keyword>
<dbReference type="InterPro" id="IPR001867">
    <property type="entry name" value="OmpR/PhoB-type_DNA-bd"/>
</dbReference>
<dbReference type="InterPro" id="IPR011006">
    <property type="entry name" value="CheY-like_superfamily"/>
</dbReference>
<dbReference type="Gene3D" id="1.10.10.10">
    <property type="entry name" value="Winged helix-like DNA-binding domain superfamily/Winged helix DNA-binding domain"/>
    <property type="match status" value="1"/>
</dbReference>
<dbReference type="GO" id="GO:0005829">
    <property type="term" value="C:cytosol"/>
    <property type="evidence" value="ECO:0007669"/>
    <property type="project" value="TreeGrafter"/>
</dbReference>
<organism evidence="10 11">
    <name type="scientific">Indibacter alkaliphilus (strain CCUG 57479 / KCTC 22604 / LW1)</name>
    <dbReference type="NCBI Taxonomy" id="1189612"/>
    <lineage>
        <taxon>Bacteria</taxon>
        <taxon>Pseudomonadati</taxon>
        <taxon>Bacteroidota</taxon>
        <taxon>Cytophagia</taxon>
        <taxon>Cytophagales</taxon>
        <taxon>Cyclobacteriaceae</taxon>
    </lineage>
</organism>
<keyword evidence="11" id="KW-1185">Reference proteome</keyword>
<dbReference type="SMART" id="SM00862">
    <property type="entry name" value="Trans_reg_C"/>
    <property type="match status" value="1"/>
</dbReference>